<comment type="subcellular location">
    <subcellularLocation>
        <location evidence="1">Membrane</location>
        <topology evidence="1">Multi-pass membrane protein</topology>
    </subcellularLocation>
</comment>
<keyword evidence="5 7" id="KW-0472">Membrane</keyword>
<keyword evidence="6" id="KW-0175">Coiled coil</keyword>
<feature type="transmembrane region" description="Helical" evidence="7">
    <location>
        <begin position="361"/>
        <end position="385"/>
    </location>
</feature>
<comment type="caution">
    <text evidence="9">The sequence shown here is derived from an EMBL/GenBank/DDBJ whole genome shotgun (WGS) entry which is preliminary data.</text>
</comment>
<reference evidence="9" key="1">
    <citation type="submission" date="2022-10" db="EMBL/GenBank/DDBJ databases">
        <title>Tapping the CABI collections for fungal endophytes: first genome assemblies for Collariella, Neodidymelliopsis, Ascochyta clinopodiicola, Didymella pomorum, Didymosphaeria variabile, Neocosmospora piperis and Neocucurbitaria cava.</title>
        <authorList>
            <person name="Hill R."/>
        </authorList>
    </citation>
    <scope>NUCLEOTIDE SEQUENCE</scope>
    <source>
        <strain evidence="9">IMI 355091</strain>
    </source>
</reference>
<keyword evidence="3 7" id="KW-0812">Transmembrane</keyword>
<evidence type="ECO:0000256" key="2">
    <source>
        <dbReference type="ARBA" id="ARBA00008066"/>
    </source>
</evidence>
<dbReference type="InterPro" id="IPR013057">
    <property type="entry name" value="AA_transpt_TM"/>
</dbReference>
<organism evidence="9 10">
    <name type="scientific">Didymella pomorum</name>
    <dbReference type="NCBI Taxonomy" id="749634"/>
    <lineage>
        <taxon>Eukaryota</taxon>
        <taxon>Fungi</taxon>
        <taxon>Dikarya</taxon>
        <taxon>Ascomycota</taxon>
        <taxon>Pezizomycotina</taxon>
        <taxon>Dothideomycetes</taxon>
        <taxon>Pleosporomycetidae</taxon>
        <taxon>Pleosporales</taxon>
        <taxon>Pleosporineae</taxon>
        <taxon>Didymellaceae</taxon>
        <taxon>Didymella</taxon>
    </lineage>
</organism>
<feature type="transmembrane region" description="Helical" evidence="7">
    <location>
        <begin position="217"/>
        <end position="237"/>
    </location>
</feature>
<accession>A0A9W8ZKG2</accession>
<feature type="coiled-coil region" evidence="6">
    <location>
        <begin position="564"/>
        <end position="621"/>
    </location>
</feature>
<feature type="transmembrane region" description="Helical" evidence="7">
    <location>
        <begin position="324"/>
        <end position="341"/>
    </location>
</feature>
<dbReference type="Proteomes" id="UP001140510">
    <property type="component" value="Unassembled WGS sequence"/>
</dbReference>
<feature type="transmembrane region" description="Helical" evidence="7">
    <location>
        <begin position="80"/>
        <end position="99"/>
    </location>
</feature>
<name>A0A9W8ZKG2_9PLEO</name>
<evidence type="ECO:0000256" key="3">
    <source>
        <dbReference type="ARBA" id="ARBA00022692"/>
    </source>
</evidence>
<feature type="transmembrane region" description="Helical" evidence="7">
    <location>
        <begin position="153"/>
        <end position="174"/>
    </location>
</feature>
<feature type="transmembrane region" description="Helical" evidence="7">
    <location>
        <begin position="186"/>
        <end position="205"/>
    </location>
</feature>
<dbReference type="OrthoDB" id="40134at2759"/>
<proteinExistence type="inferred from homology"/>
<feature type="transmembrane region" description="Helical" evidence="7">
    <location>
        <begin position="432"/>
        <end position="452"/>
    </location>
</feature>
<feature type="transmembrane region" description="Helical" evidence="7">
    <location>
        <begin position="282"/>
        <end position="303"/>
    </location>
</feature>
<protein>
    <recommendedName>
        <fullName evidence="8">Amino acid transporter transmembrane domain-containing protein</fullName>
    </recommendedName>
</protein>
<feature type="domain" description="Amino acid transporter transmembrane" evidence="8">
    <location>
        <begin position="89"/>
        <end position="457"/>
    </location>
</feature>
<evidence type="ECO:0000256" key="6">
    <source>
        <dbReference type="SAM" id="Coils"/>
    </source>
</evidence>
<comment type="similarity">
    <text evidence="2">Belongs to the amino acid/polyamine transporter 2 family.</text>
</comment>
<gene>
    <name evidence="9" type="ORF">N0V91_002325</name>
</gene>
<dbReference type="EMBL" id="JAPEVA010000010">
    <property type="protein sequence ID" value="KAJ4409849.1"/>
    <property type="molecule type" value="Genomic_DNA"/>
</dbReference>
<dbReference type="GO" id="GO:0015179">
    <property type="term" value="F:L-amino acid transmembrane transporter activity"/>
    <property type="evidence" value="ECO:0007669"/>
    <property type="project" value="TreeGrafter"/>
</dbReference>
<evidence type="ECO:0000256" key="5">
    <source>
        <dbReference type="ARBA" id="ARBA00023136"/>
    </source>
</evidence>
<evidence type="ECO:0000313" key="10">
    <source>
        <dbReference type="Proteomes" id="UP001140510"/>
    </source>
</evidence>
<feature type="transmembrane region" description="Helical" evidence="7">
    <location>
        <begin position="406"/>
        <end position="426"/>
    </location>
</feature>
<evidence type="ECO:0000313" key="9">
    <source>
        <dbReference type="EMBL" id="KAJ4409849.1"/>
    </source>
</evidence>
<dbReference type="PANTHER" id="PTHR22950">
    <property type="entry name" value="AMINO ACID TRANSPORTER"/>
    <property type="match status" value="1"/>
</dbReference>
<evidence type="ECO:0000256" key="7">
    <source>
        <dbReference type="SAM" id="Phobius"/>
    </source>
</evidence>
<evidence type="ECO:0000256" key="4">
    <source>
        <dbReference type="ARBA" id="ARBA00022989"/>
    </source>
</evidence>
<evidence type="ECO:0000256" key="1">
    <source>
        <dbReference type="ARBA" id="ARBA00004141"/>
    </source>
</evidence>
<feature type="transmembrane region" description="Helical" evidence="7">
    <location>
        <begin position="494"/>
        <end position="515"/>
    </location>
</feature>
<evidence type="ECO:0000259" key="8">
    <source>
        <dbReference type="Pfam" id="PF01490"/>
    </source>
</evidence>
<feature type="transmembrane region" description="Helical" evidence="7">
    <location>
        <begin position="111"/>
        <end position="132"/>
    </location>
</feature>
<dbReference type="AlphaFoldDB" id="A0A9W8ZKG2"/>
<keyword evidence="10" id="KW-1185">Reference proteome</keyword>
<dbReference type="PANTHER" id="PTHR22950:SF461">
    <property type="entry name" value="AMINO ACID TRANSPORTER TRANSMEMBRANE DOMAIN-CONTAINING PROTEIN"/>
    <property type="match status" value="1"/>
</dbReference>
<sequence>MEEYLYYARKTREDQDATEKADSGRKVSLLRVMFPPKSSKEQLDDKMAHLNTNAANQRATVTDEEWINASKALRNATGMAVFYLLTTDVLGPFGLPYAVATTGWGPSVGLYTVFGVMAAISGSLLWHCFMDLDSYEYPVRTYADLAFRIYGRGARYLVLVFQALQLLLSVAVILVSNGEALSQASKFRLCYAVCVVVWAIAGFLFGQIRTLQKFGFLANFAIWINLLIMFITMGVAANSPPLYSAYAASAGYSVNPALVKPNDAGVFPPVTHSAGLPDQSNFAASVNGLMNAVYAYSGTQIFLDFMAEMTQPRNFLRSMWGSQFFIYICYMLYGLFMYGYQGQYVQNPSYLGISPYNWSTVGNSLAMVTALIAAALYGNIGLKVVYNSIGVQLFNAPPLYTKAGKWIWAGIVPIYWSIAFVIGGAIPAFSGFVGFVSALCAMQFTYSFPPLLHVGFMIQKNAIGPDGDFDPATGPRARSDSGLKRIIRGFFAKAWYINALNVLYCLGALVCAGLARHGQGSGLQAAQSNEVDDPLNSIFKVKRDPGLSETVWEQLERDRHASNAREHEYKLRQEEKQKQEQQIKDLIRAEEAATDAKIRCKAKQKRIAAELKRRCRDAELAAIEEQCARDRKAQHKLRELGPCPAGYMWIKQSIGYRCAGGSHFLSNSQLGL</sequence>
<dbReference type="GO" id="GO:0016020">
    <property type="term" value="C:membrane"/>
    <property type="evidence" value="ECO:0007669"/>
    <property type="project" value="UniProtKB-SubCell"/>
</dbReference>
<dbReference type="Pfam" id="PF01490">
    <property type="entry name" value="Aa_trans"/>
    <property type="match status" value="1"/>
</dbReference>
<keyword evidence="4 7" id="KW-1133">Transmembrane helix</keyword>